<reference evidence="1 2" key="1">
    <citation type="journal article" date="2009" name="Nature">
        <title>The Sorghum bicolor genome and the diversification of grasses.</title>
        <authorList>
            <person name="Paterson A.H."/>
            <person name="Bowers J.E."/>
            <person name="Bruggmann R."/>
            <person name="Dubchak I."/>
            <person name="Grimwood J."/>
            <person name="Gundlach H."/>
            <person name="Haberer G."/>
            <person name="Hellsten U."/>
            <person name="Mitros T."/>
            <person name="Poliakov A."/>
            <person name="Schmutz J."/>
            <person name="Spannagl M."/>
            <person name="Tang H."/>
            <person name="Wang X."/>
            <person name="Wicker T."/>
            <person name="Bharti A.K."/>
            <person name="Chapman J."/>
            <person name="Feltus F.A."/>
            <person name="Gowik U."/>
            <person name="Grigoriev I.V."/>
            <person name="Lyons E."/>
            <person name="Maher C.A."/>
            <person name="Martis M."/>
            <person name="Narechania A."/>
            <person name="Otillar R.P."/>
            <person name="Penning B.W."/>
            <person name="Salamov A.A."/>
            <person name="Wang Y."/>
            <person name="Zhang L."/>
            <person name="Carpita N.C."/>
            <person name="Freeling M."/>
            <person name="Gingle A.R."/>
            <person name="Hash C.T."/>
            <person name="Keller B."/>
            <person name="Klein P."/>
            <person name="Kresovich S."/>
            <person name="McCann M.C."/>
            <person name="Ming R."/>
            <person name="Peterson D.G."/>
            <person name="Mehboob-ur-Rahman"/>
            <person name="Ware D."/>
            <person name="Westhoff P."/>
            <person name="Mayer K.F."/>
            <person name="Messing J."/>
            <person name="Rokhsar D.S."/>
        </authorList>
    </citation>
    <scope>NUCLEOTIDE SEQUENCE [LARGE SCALE GENOMIC DNA]</scope>
    <source>
        <strain evidence="2">cv. BTx623</strain>
    </source>
</reference>
<dbReference type="EMBL" id="CM000767">
    <property type="protein sequence ID" value="KXG22850.1"/>
    <property type="molecule type" value="Genomic_DNA"/>
</dbReference>
<sequence>MHFVFLVLLTPPISEYDIADLITQVFDKSKHPIAYVTIASAFLSNLEYVATLYPLSTQKFLSWTAQRELVNPDICHCQSLVLYLELA</sequence>
<name>A0A1B6PAT7_SORBI</name>
<accession>A0A1B6PAT7</accession>
<organism evidence="1 2">
    <name type="scientific">Sorghum bicolor</name>
    <name type="common">Sorghum</name>
    <name type="synonym">Sorghum vulgare</name>
    <dbReference type="NCBI Taxonomy" id="4558"/>
    <lineage>
        <taxon>Eukaryota</taxon>
        <taxon>Viridiplantae</taxon>
        <taxon>Streptophyta</taxon>
        <taxon>Embryophyta</taxon>
        <taxon>Tracheophyta</taxon>
        <taxon>Spermatophyta</taxon>
        <taxon>Magnoliopsida</taxon>
        <taxon>Liliopsida</taxon>
        <taxon>Poales</taxon>
        <taxon>Poaceae</taxon>
        <taxon>PACMAD clade</taxon>
        <taxon>Panicoideae</taxon>
        <taxon>Andropogonodae</taxon>
        <taxon>Andropogoneae</taxon>
        <taxon>Sorghinae</taxon>
        <taxon>Sorghum</taxon>
    </lineage>
</organism>
<dbReference type="AlphaFoldDB" id="A0A1B6PAT7"/>
<dbReference type="InParanoid" id="A0A1B6PAT7"/>
<evidence type="ECO:0000313" key="1">
    <source>
        <dbReference type="EMBL" id="KXG22850.1"/>
    </source>
</evidence>
<proteinExistence type="predicted"/>
<dbReference type="Proteomes" id="UP000000768">
    <property type="component" value="Chromosome 8"/>
</dbReference>
<gene>
    <name evidence="1" type="ORF">SORBI_3008G016400</name>
</gene>
<keyword evidence="2" id="KW-1185">Reference proteome</keyword>
<reference evidence="2" key="2">
    <citation type="journal article" date="2018" name="Plant J.">
        <title>The Sorghum bicolor reference genome: improved assembly, gene annotations, a transcriptome atlas, and signatures of genome organization.</title>
        <authorList>
            <person name="McCormick R.F."/>
            <person name="Truong S.K."/>
            <person name="Sreedasyam A."/>
            <person name="Jenkins J."/>
            <person name="Shu S."/>
            <person name="Sims D."/>
            <person name="Kennedy M."/>
            <person name="Amirebrahimi M."/>
            <person name="Weers B.D."/>
            <person name="McKinley B."/>
            <person name="Mattison A."/>
            <person name="Morishige D.T."/>
            <person name="Grimwood J."/>
            <person name="Schmutz J."/>
            <person name="Mullet J.E."/>
        </authorList>
    </citation>
    <scope>NUCLEOTIDE SEQUENCE [LARGE SCALE GENOMIC DNA]</scope>
    <source>
        <strain evidence="2">cv. BTx623</strain>
    </source>
</reference>
<evidence type="ECO:0000313" key="2">
    <source>
        <dbReference type="Proteomes" id="UP000000768"/>
    </source>
</evidence>
<protein>
    <submittedName>
        <fullName evidence="1">Uncharacterized protein</fullName>
    </submittedName>
</protein>
<dbReference type="Gramene" id="KXG22850">
    <property type="protein sequence ID" value="KXG22850"/>
    <property type="gene ID" value="SORBI_3008G016400"/>
</dbReference>